<dbReference type="PROSITE" id="PS00622">
    <property type="entry name" value="HTH_LUXR_1"/>
    <property type="match status" value="1"/>
</dbReference>
<sequence>MLARGKRVSEIAETFVVSAKSISTHKLRLMPKISIANHYELIRYSVRHGVRAA</sequence>
<dbReference type="PROSITE" id="PS50043">
    <property type="entry name" value="HTH_LUXR_2"/>
    <property type="match status" value="1"/>
</dbReference>
<dbReference type="Pfam" id="PF00196">
    <property type="entry name" value="GerE"/>
    <property type="match status" value="1"/>
</dbReference>
<dbReference type="OrthoDB" id="9816469at2"/>
<evidence type="ECO:0000313" key="2">
    <source>
        <dbReference type="EMBL" id="CAB3731570.1"/>
    </source>
</evidence>
<proteinExistence type="predicted"/>
<dbReference type="EMBL" id="PNXY01000026">
    <property type="protein sequence ID" value="PMS26046.1"/>
    <property type="molecule type" value="Genomic_DNA"/>
</dbReference>
<dbReference type="GO" id="GO:0003677">
    <property type="term" value="F:DNA binding"/>
    <property type="evidence" value="ECO:0007669"/>
    <property type="project" value="InterPro"/>
</dbReference>
<dbReference type="GO" id="GO:0006355">
    <property type="term" value="P:regulation of DNA-templated transcription"/>
    <property type="evidence" value="ECO:0007669"/>
    <property type="project" value="InterPro"/>
</dbReference>
<protein>
    <recommendedName>
        <fullName evidence="1">HTH luxR-type domain-containing protein</fullName>
    </recommendedName>
</protein>
<evidence type="ECO:0000259" key="1">
    <source>
        <dbReference type="PROSITE" id="PS50043"/>
    </source>
</evidence>
<reference evidence="3 4" key="1">
    <citation type="submission" date="2018-01" db="EMBL/GenBank/DDBJ databases">
        <title>Whole genome analyses suggest that Burkholderia sensu lato contains two further novel genera in the rhizoxinica-symbiotica group Mycetohabitans gen. nov., and Trinickia gen. nov.: implications for the evolution of diazotrophy and nodulation in the Burkholderiaceae.</title>
        <authorList>
            <person name="Estrada-de los Santos P."/>
            <person name="Palmer M."/>
            <person name="Chavez-Ramirez B."/>
            <person name="Beukes C."/>
            <person name="Steenkamp E.T."/>
            <person name="Hirsch A.M."/>
            <person name="Manyaka P."/>
            <person name="Maluk M."/>
            <person name="Lafos M."/>
            <person name="Crook M."/>
            <person name="Gross E."/>
            <person name="Simon M.F."/>
            <person name="Bueno dos Reis Junior F."/>
            <person name="Poole P.S."/>
            <person name="Venter S.N."/>
            <person name="James E.K."/>
        </authorList>
    </citation>
    <scope>NUCLEOTIDE SEQUENCE [LARGE SCALE GENOMIC DNA]</scope>
    <source>
        <strain evidence="3 4">WSM 3937</strain>
    </source>
</reference>
<dbReference type="Gene3D" id="1.10.10.10">
    <property type="entry name" value="Winged helix-like DNA-binding domain superfamily/Winged helix DNA-binding domain"/>
    <property type="match status" value="1"/>
</dbReference>
<keyword evidence="4" id="KW-1185">Reference proteome</keyword>
<evidence type="ECO:0000313" key="3">
    <source>
        <dbReference type="EMBL" id="PMS26046.1"/>
    </source>
</evidence>
<accession>A0A2N7W9F8</accession>
<dbReference type="Proteomes" id="UP000494205">
    <property type="component" value="Unassembled WGS sequence"/>
</dbReference>
<dbReference type="SMART" id="SM00421">
    <property type="entry name" value="HTH_LUXR"/>
    <property type="match status" value="1"/>
</dbReference>
<dbReference type="InterPro" id="IPR000792">
    <property type="entry name" value="Tscrpt_reg_LuxR_C"/>
</dbReference>
<gene>
    <name evidence="3" type="ORF">C0Z16_28360</name>
    <name evidence="2" type="ORF">LMG27174_05850</name>
</gene>
<dbReference type="Proteomes" id="UP000235659">
    <property type="component" value="Unassembled WGS sequence"/>
</dbReference>
<dbReference type="SUPFAM" id="SSF46894">
    <property type="entry name" value="C-terminal effector domain of the bipartite response regulators"/>
    <property type="match status" value="1"/>
</dbReference>
<feature type="domain" description="HTH luxR-type" evidence="1">
    <location>
        <begin position="1"/>
        <end position="49"/>
    </location>
</feature>
<dbReference type="InterPro" id="IPR016032">
    <property type="entry name" value="Sig_transdc_resp-reg_C-effctor"/>
</dbReference>
<evidence type="ECO:0000313" key="5">
    <source>
        <dbReference type="Proteomes" id="UP000494205"/>
    </source>
</evidence>
<name>A0A2N7W9F8_9BURK</name>
<dbReference type="AlphaFoldDB" id="A0A2N7W9F8"/>
<dbReference type="InterPro" id="IPR036388">
    <property type="entry name" value="WH-like_DNA-bd_sf"/>
</dbReference>
<dbReference type="EMBL" id="CADIJZ010000027">
    <property type="protein sequence ID" value="CAB3731570.1"/>
    <property type="molecule type" value="Genomic_DNA"/>
</dbReference>
<evidence type="ECO:0000313" key="4">
    <source>
        <dbReference type="Proteomes" id="UP000235659"/>
    </source>
</evidence>
<organism evidence="2 5">
    <name type="scientific">Paraburkholderia rhynchosiae</name>
    <dbReference type="NCBI Taxonomy" id="487049"/>
    <lineage>
        <taxon>Bacteria</taxon>
        <taxon>Pseudomonadati</taxon>
        <taxon>Pseudomonadota</taxon>
        <taxon>Betaproteobacteria</taxon>
        <taxon>Burkholderiales</taxon>
        <taxon>Burkholderiaceae</taxon>
        <taxon>Paraburkholderia</taxon>
    </lineage>
</organism>
<reference evidence="2 5" key="2">
    <citation type="submission" date="2020-04" db="EMBL/GenBank/DDBJ databases">
        <authorList>
            <person name="De Canck E."/>
        </authorList>
    </citation>
    <scope>NUCLEOTIDE SEQUENCE [LARGE SCALE GENOMIC DNA]</scope>
    <source>
        <strain evidence="2 5">LMG 27174</strain>
    </source>
</reference>